<dbReference type="InterPro" id="IPR006000">
    <property type="entry name" value="Xylulokinase"/>
</dbReference>
<comment type="similarity">
    <text evidence="1 8 9">Belongs to the FGGY kinase family.</text>
</comment>
<dbReference type="PANTHER" id="PTHR43095:SF5">
    <property type="entry name" value="XYLULOSE KINASE"/>
    <property type="match status" value="1"/>
</dbReference>
<gene>
    <name evidence="8 10 13" type="primary">xylB</name>
    <name evidence="13" type="ORF">FPL14_09680</name>
</gene>
<keyword evidence="4 8" id="KW-0547">Nucleotide-binding</keyword>
<dbReference type="InterPro" id="IPR000577">
    <property type="entry name" value="Carb_kinase_FGGY"/>
</dbReference>
<evidence type="ECO:0000256" key="2">
    <source>
        <dbReference type="ARBA" id="ARBA00022629"/>
    </source>
</evidence>
<evidence type="ECO:0000313" key="14">
    <source>
        <dbReference type="Proteomes" id="UP000515679"/>
    </source>
</evidence>
<evidence type="ECO:0000259" key="11">
    <source>
        <dbReference type="Pfam" id="PF00370"/>
    </source>
</evidence>
<protein>
    <recommendedName>
        <fullName evidence="8 10">Xylulose kinase</fullName>
        <shortName evidence="8 10">Xylulokinase</shortName>
        <ecNumber evidence="8 10">2.7.1.17</ecNumber>
    </recommendedName>
</protein>
<dbReference type="Pfam" id="PF02782">
    <property type="entry name" value="FGGY_C"/>
    <property type="match status" value="1"/>
</dbReference>
<dbReference type="InterPro" id="IPR050406">
    <property type="entry name" value="FGGY_Carb_Kinase"/>
</dbReference>
<evidence type="ECO:0000256" key="9">
    <source>
        <dbReference type="RuleBase" id="RU003733"/>
    </source>
</evidence>
<evidence type="ECO:0000256" key="7">
    <source>
        <dbReference type="ARBA" id="ARBA00023277"/>
    </source>
</evidence>
<organism evidence="13 14">
    <name type="scientific">Cohnella cholangitidis</name>
    <dbReference type="NCBI Taxonomy" id="2598458"/>
    <lineage>
        <taxon>Bacteria</taxon>
        <taxon>Bacillati</taxon>
        <taxon>Bacillota</taxon>
        <taxon>Bacilli</taxon>
        <taxon>Bacillales</taxon>
        <taxon>Paenibacillaceae</taxon>
        <taxon>Cohnella</taxon>
    </lineage>
</organism>
<evidence type="ECO:0000256" key="6">
    <source>
        <dbReference type="ARBA" id="ARBA00022840"/>
    </source>
</evidence>
<keyword evidence="14" id="KW-1185">Reference proteome</keyword>
<dbReference type="GO" id="GO:0042732">
    <property type="term" value="P:D-xylose metabolic process"/>
    <property type="evidence" value="ECO:0007669"/>
    <property type="project" value="UniProtKB-KW"/>
</dbReference>
<dbReference type="GO" id="GO:0005998">
    <property type="term" value="P:xylulose catabolic process"/>
    <property type="evidence" value="ECO:0007669"/>
    <property type="project" value="UniProtKB-UniRule"/>
</dbReference>
<evidence type="ECO:0000256" key="10">
    <source>
        <dbReference type="RuleBase" id="RU364073"/>
    </source>
</evidence>
<evidence type="ECO:0000256" key="3">
    <source>
        <dbReference type="ARBA" id="ARBA00022679"/>
    </source>
</evidence>
<dbReference type="InterPro" id="IPR018485">
    <property type="entry name" value="FGGY_C"/>
</dbReference>
<dbReference type="KEGG" id="cchl:FPL14_09680"/>
<sequence>MKYVIGVDLGTSAVKTLLIGQDGSVKAEATKEYPLYHEKSGWSEQDPEDWVTGTTGSLKELLASSGVNPSDIEGISFSGQMHGLVLLDENNMPVRRAILWNDTRTTEQCREIERTLADKLLAVTRNPALEGFTLPKILWVKQNEPDVYARASRFLLPKDYLRLRLTGATHMDLSDAAGTLMLDVAGKSWSADVLNAFEIPQSFCPSLVEAGAYVGTISAEASRSTGLTTATKVFAGGADNACGAIGAGILSPGLTLCSIGTSGVILTYEADASADYQGKVHFFNHGKENAFYAMGVTLAAGYSLSWFRNTFAKGESFDAMLEGIGDIPAGSNGLLFTPYIVGERTPHADAKIRGSFIGVDGSHTRAHFAKAVMEGITFSLNESIDLFRAAGKTVDTIVSIGGGAKNPLWLQMQADIFQANVVALENEQGPGLGAAMLAAVGSGWFPTLDACGEVFVKHARTYRPNEETSKRYEQLFRIYQQVYSQTMEINHSLHAFRN</sequence>
<evidence type="ECO:0000313" key="13">
    <source>
        <dbReference type="EMBL" id="QMV41431.1"/>
    </source>
</evidence>
<dbReference type="AlphaFoldDB" id="A0A7G5BWU7"/>
<comment type="function">
    <text evidence="8">Catalyzes the phosphorylation of D-xylulose to D-xylulose 5-phosphate.</text>
</comment>
<dbReference type="EMBL" id="CP041969">
    <property type="protein sequence ID" value="QMV41431.1"/>
    <property type="molecule type" value="Genomic_DNA"/>
</dbReference>
<feature type="binding site" evidence="8">
    <location>
        <begin position="81"/>
        <end position="82"/>
    </location>
    <ligand>
        <name>substrate</name>
    </ligand>
</feature>
<dbReference type="SUPFAM" id="SSF53067">
    <property type="entry name" value="Actin-like ATPase domain"/>
    <property type="match status" value="2"/>
</dbReference>
<dbReference type="HAMAP" id="MF_02220">
    <property type="entry name" value="XylB"/>
    <property type="match status" value="1"/>
</dbReference>
<evidence type="ECO:0000256" key="8">
    <source>
        <dbReference type="HAMAP-Rule" id="MF_02220"/>
    </source>
</evidence>
<keyword evidence="3 8" id="KW-0808">Transferase</keyword>
<name>A0A7G5BWU7_9BACL</name>
<feature type="domain" description="Carbohydrate kinase FGGY N-terminal" evidence="11">
    <location>
        <begin position="3"/>
        <end position="246"/>
    </location>
</feature>
<feature type="domain" description="Carbohydrate kinase FGGY C-terminal" evidence="12">
    <location>
        <begin position="256"/>
        <end position="441"/>
    </location>
</feature>
<dbReference type="InterPro" id="IPR018484">
    <property type="entry name" value="FGGY_N"/>
</dbReference>
<dbReference type="PROSITE" id="PS00933">
    <property type="entry name" value="FGGY_KINASES_1"/>
    <property type="match status" value="1"/>
</dbReference>
<feature type="site" description="Important for activity" evidence="8">
    <location>
        <position position="8"/>
    </location>
</feature>
<dbReference type="PROSITE" id="PS00445">
    <property type="entry name" value="FGGY_KINASES_2"/>
    <property type="match status" value="1"/>
</dbReference>
<reference evidence="13 14" key="1">
    <citation type="submission" date="2019-07" db="EMBL/GenBank/DDBJ databases">
        <authorList>
            <person name="Kim J.K."/>
            <person name="Cheong H.-M."/>
            <person name="Choi Y."/>
            <person name="Hwang K.J."/>
            <person name="Lee S."/>
            <person name="Choi C."/>
        </authorList>
    </citation>
    <scope>NUCLEOTIDE SEQUENCE [LARGE SCALE GENOMIC DNA]</scope>
    <source>
        <strain evidence="13 14">KS 22</strain>
    </source>
</reference>
<dbReference type="GO" id="GO:0005524">
    <property type="term" value="F:ATP binding"/>
    <property type="evidence" value="ECO:0007669"/>
    <property type="project" value="UniProtKB-UniRule"/>
</dbReference>
<keyword evidence="6 8" id="KW-0067">ATP-binding</keyword>
<keyword evidence="7 8" id="KW-0119">Carbohydrate metabolism</keyword>
<feature type="active site" description="Proton acceptor" evidence="8">
    <location>
        <position position="239"/>
    </location>
</feature>
<accession>A0A7G5BWU7</accession>
<dbReference type="InterPro" id="IPR018483">
    <property type="entry name" value="Carb_kinase_FGGY_CS"/>
</dbReference>
<dbReference type="Proteomes" id="UP000515679">
    <property type="component" value="Chromosome"/>
</dbReference>
<dbReference type="InterPro" id="IPR043129">
    <property type="entry name" value="ATPase_NBD"/>
</dbReference>
<dbReference type="GO" id="GO:0004856">
    <property type="term" value="F:D-xylulokinase activity"/>
    <property type="evidence" value="ECO:0007669"/>
    <property type="project" value="UniProtKB-UniRule"/>
</dbReference>
<dbReference type="NCBIfam" id="TIGR01312">
    <property type="entry name" value="XylB"/>
    <property type="match status" value="1"/>
</dbReference>
<dbReference type="PANTHER" id="PTHR43095">
    <property type="entry name" value="SUGAR KINASE"/>
    <property type="match status" value="1"/>
</dbReference>
<comment type="catalytic activity">
    <reaction evidence="8 10">
        <text>D-xylulose + ATP = D-xylulose 5-phosphate + ADP + H(+)</text>
        <dbReference type="Rhea" id="RHEA:10964"/>
        <dbReference type="ChEBI" id="CHEBI:15378"/>
        <dbReference type="ChEBI" id="CHEBI:17140"/>
        <dbReference type="ChEBI" id="CHEBI:30616"/>
        <dbReference type="ChEBI" id="CHEBI:57737"/>
        <dbReference type="ChEBI" id="CHEBI:456216"/>
        <dbReference type="EC" id="2.7.1.17"/>
    </reaction>
</comment>
<dbReference type="Pfam" id="PF00370">
    <property type="entry name" value="FGGY_N"/>
    <property type="match status" value="1"/>
</dbReference>
<evidence type="ECO:0000259" key="12">
    <source>
        <dbReference type="Pfam" id="PF02782"/>
    </source>
</evidence>
<dbReference type="EC" id="2.7.1.17" evidence="8 10"/>
<dbReference type="PIRSF" id="PIRSF000538">
    <property type="entry name" value="GlpK"/>
    <property type="match status" value="1"/>
</dbReference>
<evidence type="ECO:0000256" key="5">
    <source>
        <dbReference type="ARBA" id="ARBA00022777"/>
    </source>
</evidence>
<keyword evidence="5 8" id="KW-0418">Kinase</keyword>
<dbReference type="Gene3D" id="3.30.420.40">
    <property type="match status" value="2"/>
</dbReference>
<evidence type="ECO:0000256" key="4">
    <source>
        <dbReference type="ARBA" id="ARBA00022741"/>
    </source>
</evidence>
<keyword evidence="2 8" id="KW-0859">Xylose metabolism</keyword>
<proteinExistence type="inferred from homology"/>
<dbReference type="RefSeq" id="WP_182302790.1">
    <property type="nucleotide sequence ID" value="NZ_CP041969.1"/>
</dbReference>
<evidence type="ECO:0000256" key="1">
    <source>
        <dbReference type="ARBA" id="ARBA00009156"/>
    </source>
</evidence>
<dbReference type="CDD" id="cd07808">
    <property type="entry name" value="ASKHA_NBD_FGGY_EcXK-like"/>
    <property type="match status" value="1"/>
</dbReference>